<dbReference type="OrthoDB" id="9787373at2"/>
<dbReference type="AlphaFoldDB" id="A0A6I4U3W8"/>
<protein>
    <submittedName>
        <fullName evidence="3">Heparinase</fullName>
    </submittedName>
</protein>
<dbReference type="Proteomes" id="UP000429229">
    <property type="component" value="Unassembled WGS sequence"/>
</dbReference>
<dbReference type="InterPro" id="IPR012480">
    <property type="entry name" value="Hepar_II_III_C"/>
</dbReference>
<dbReference type="Gene3D" id="1.50.10.100">
    <property type="entry name" value="Chondroitin AC/alginate lyase"/>
    <property type="match status" value="1"/>
</dbReference>
<organism evidence="3 4">
    <name type="scientific">Alteriqipengyuania halimionae</name>
    <dbReference type="NCBI Taxonomy" id="1926630"/>
    <lineage>
        <taxon>Bacteria</taxon>
        <taxon>Pseudomonadati</taxon>
        <taxon>Pseudomonadota</taxon>
        <taxon>Alphaproteobacteria</taxon>
        <taxon>Sphingomonadales</taxon>
        <taxon>Erythrobacteraceae</taxon>
        <taxon>Alteriqipengyuania</taxon>
    </lineage>
</organism>
<evidence type="ECO:0000313" key="3">
    <source>
        <dbReference type="EMBL" id="MXP10638.1"/>
    </source>
</evidence>
<dbReference type="GO" id="GO:0030313">
    <property type="term" value="C:cell envelope"/>
    <property type="evidence" value="ECO:0007669"/>
    <property type="project" value="UniProtKB-SubCell"/>
</dbReference>
<comment type="caution">
    <text evidence="3">The sequence shown here is derived from an EMBL/GenBank/DDBJ whole genome shotgun (WGS) entry which is preliminary data.</text>
</comment>
<dbReference type="RefSeq" id="WP_160617217.1">
    <property type="nucleotide sequence ID" value="NZ_WTYR01000001.1"/>
</dbReference>
<dbReference type="GO" id="GO:0016829">
    <property type="term" value="F:lyase activity"/>
    <property type="evidence" value="ECO:0007669"/>
    <property type="project" value="InterPro"/>
</dbReference>
<evidence type="ECO:0000259" key="2">
    <source>
        <dbReference type="Pfam" id="PF07940"/>
    </source>
</evidence>
<feature type="domain" description="Heparinase II/III-like C-terminal" evidence="2">
    <location>
        <begin position="376"/>
        <end position="620"/>
    </location>
</feature>
<accession>A0A6I4U3W8</accession>
<name>A0A6I4U3W8_9SPHN</name>
<comment type="subcellular location">
    <subcellularLocation>
        <location evidence="1">Cell envelope</location>
    </subcellularLocation>
</comment>
<sequence length="625" mass="66521">MGETLFDFVARKTDDDGETQRRPAVSMTNSAPEVLAAPAIVRDAGAGAAVPPPPANPSTALVVTDYTPPDLGPIERLVRFAYKFGVSGSVLARPLRKASAPRILATVTEPLRGDAAAGMALRAGHFLILGLKLPVAQTDFHGTETLTAPVARYVHGFQWLADLAACSAASQGAATAERVLDMWLAANTAPPPKPGKGMAWSIEATAHRVLNWIVHAPLVLSTAQDAKRAKILAALGEQARWLDRHIGNAETRLAALVGWSAITAAGLLLPDGKPRRLYGEAGLVRALGEAVGEEGGMLSRSPTDQVEAIATIVRLNACYAAVERDPPEGLAQGLASLVPPLLCVVHNHDGLGSWQGAWPMRENDLARLIRASGVRVRPLRDARVWGYQRMRASESVVQLDAAPPPAKGEARFPCASTLAFELSYRGQRIVTNCGGAEAAGALVPARLEQGLRGTAAHSTLVLDNANSTAIHVRGGIGKGVSEVTLDRRTVRGGATRIEAGHDGYAARYGLLHRRVLVLRDDGSELVGEDALVPTKGKGKRGQIGYAVRFHLDHRIEAMASSDGHGVLLQLPDGSHWQFRCHEDVILEEGFRVDADARPRPARQIVVQGLASRGGASFAWTFKRMS</sequence>
<dbReference type="Gene3D" id="2.70.98.70">
    <property type="match status" value="1"/>
</dbReference>
<dbReference type="Pfam" id="PF07940">
    <property type="entry name" value="Hepar_II_III_C"/>
    <property type="match status" value="1"/>
</dbReference>
<dbReference type="InterPro" id="IPR008929">
    <property type="entry name" value="Chondroitin_lyas"/>
</dbReference>
<evidence type="ECO:0000256" key="1">
    <source>
        <dbReference type="ARBA" id="ARBA00004196"/>
    </source>
</evidence>
<proteinExistence type="predicted"/>
<dbReference type="SUPFAM" id="SSF48230">
    <property type="entry name" value="Chondroitin AC/alginate lyase"/>
    <property type="match status" value="1"/>
</dbReference>
<dbReference type="EMBL" id="WTYR01000001">
    <property type="protein sequence ID" value="MXP10638.1"/>
    <property type="molecule type" value="Genomic_DNA"/>
</dbReference>
<gene>
    <name evidence="3" type="ORF">GRI68_10660</name>
</gene>
<keyword evidence="4" id="KW-1185">Reference proteome</keyword>
<evidence type="ECO:0000313" key="4">
    <source>
        <dbReference type="Proteomes" id="UP000429229"/>
    </source>
</evidence>
<reference evidence="3 4" key="1">
    <citation type="submission" date="2019-12" db="EMBL/GenBank/DDBJ databases">
        <title>Genomic-based taxomic classification of the family Erythrobacteraceae.</title>
        <authorList>
            <person name="Xu L."/>
        </authorList>
    </citation>
    <scope>NUCLEOTIDE SEQUENCE [LARGE SCALE GENOMIC DNA]</scope>
    <source>
        <strain evidence="3 4">LMG 29519</strain>
    </source>
</reference>